<evidence type="ECO:0000256" key="5">
    <source>
        <dbReference type="ARBA" id="ARBA00022989"/>
    </source>
</evidence>
<proteinExistence type="inferred from homology"/>
<dbReference type="InterPro" id="IPR002401">
    <property type="entry name" value="Cyt_P450_E_grp-I"/>
</dbReference>
<evidence type="ECO:0000256" key="3">
    <source>
        <dbReference type="ARBA" id="ARBA00022692"/>
    </source>
</evidence>
<feature type="binding site" description="axial binding residue" evidence="10">
    <location>
        <position position="498"/>
    </location>
    <ligand>
        <name>heme</name>
        <dbReference type="ChEBI" id="CHEBI:30413"/>
    </ligand>
    <ligandPart>
        <name>Fe</name>
        <dbReference type="ChEBI" id="CHEBI:18248"/>
    </ligandPart>
</feature>
<evidence type="ECO:0000256" key="6">
    <source>
        <dbReference type="ARBA" id="ARBA00023002"/>
    </source>
</evidence>
<dbReference type="InterPro" id="IPR036396">
    <property type="entry name" value="Cyt_P450_sf"/>
</dbReference>
<dbReference type="OrthoDB" id="1055148at2759"/>
<evidence type="ECO:0000256" key="12">
    <source>
        <dbReference type="SAM" id="Phobius"/>
    </source>
</evidence>
<comment type="caution">
    <text evidence="13">The sequence shown here is derived from an EMBL/GenBank/DDBJ whole genome shotgun (WGS) entry which is preliminary data.</text>
</comment>
<evidence type="ECO:0000256" key="1">
    <source>
        <dbReference type="ARBA" id="ARBA00004167"/>
    </source>
</evidence>
<sequence>MKVQPLLFDHYKRRRTALNQLLSFPQIAAKPKRQKPFNLMEVWSLILLCLSLFLPLALLLHRKQRSGPPHRRLPPGPPAFPLVGNLLWLRRSVSDIKPILRSLRARYGPLLTLHIGSRRSIFVVDRALAHKLLVESGAAFADRPLAQPINLLLGSREVDINGTPYGPRWRVLRRNLTAEILHPSRVRLYGQGRDKVLGILLGEFRRRAGTAEPVVVVECFQYAMFCLLVFMCFGEILDEKAIREIEKAQRDFLLYVVKLDVFVFLPWIAQWVFRNRRKRFLELRQKQEDVLIPLIRARRGLRDEGRKNRDDNSFQYCYVDSLLDLEVPDNKGGRTMKLTDEEMIGLCSEFLDAGTDTTSTALQWIMANLVKHQPVQAKLFDEISDVVGDAREVSEEDLGKLPYLKAVVLEGLRRHPPGHFVLPHAATEDATVDGYVIPSKATTLNFLVTEINWDAKVWEDPMEFRPERFLPGGEGADVDITGSRDMKMMPFGAGRRICPGIGLAMLHLEFFVANLVRAFEWKPVDGGEVDLTETLAFTVVMKNPLRACVVPRRR</sequence>
<evidence type="ECO:0000256" key="11">
    <source>
        <dbReference type="RuleBase" id="RU000461"/>
    </source>
</evidence>
<feature type="transmembrane region" description="Helical" evidence="12">
    <location>
        <begin position="214"/>
        <end position="237"/>
    </location>
</feature>
<evidence type="ECO:0000256" key="10">
    <source>
        <dbReference type="PIRSR" id="PIRSR602401-1"/>
    </source>
</evidence>
<evidence type="ECO:0000313" key="14">
    <source>
        <dbReference type="Proteomes" id="UP000652761"/>
    </source>
</evidence>
<dbReference type="PRINTS" id="PR00385">
    <property type="entry name" value="P450"/>
</dbReference>
<keyword evidence="6 11" id="KW-0560">Oxidoreductase</keyword>
<dbReference type="FunFam" id="1.10.630.10:FF:000012">
    <property type="entry name" value="Cytochrome P450 family protein"/>
    <property type="match status" value="1"/>
</dbReference>
<keyword evidence="2 10" id="KW-0349">Heme</keyword>
<evidence type="ECO:0000256" key="8">
    <source>
        <dbReference type="ARBA" id="ARBA00023033"/>
    </source>
</evidence>
<dbReference type="GO" id="GO:0020037">
    <property type="term" value="F:heme binding"/>
    <property type="evidence" value="ECO:0007669"/>
    <property type="project" value="InterPro"/>
</dbReference>
<keyword evidence="9 12" id="KW-0472">Membrane</keyword>
<dbReference type="PANTHER" id="PTHR24298">
    <property type="entry name" value="FLAVONOID 3'-MONOOXYGENASE-RELATED"/>
    <property type="match status" value="1"/>
</dbReference>
<dbReference type="InterPro" id="IPR051103">
    <property type="entry name" value="Plant_metabolite_P450s"/>
</dbReference>
<dbReference type="Proteomes" id="UP000652761">
    <property type="component" value="Unassembled WGS sequence"/>
</dbReference>
<feature type="transmembrane region" description="Helical" evidence="12">
    <location>
        <begin position="42"/>
        <end position="61"/>
    </location>
</feature>
<organism evidence="13 14">
    <name type="scientific">Colocasia esculenta</name>
    <name type="common">Wild taro</name>
    <name type="synonym">Arum esculentum</name>
    <dbReference type="NCBI Taxonomy" id="4460"/>
    <lineage>
        <taxon>Eukaryota</taxon>
        <taxon>Viridiplantae</taxon>
        <taxon>Streptophyta</taxon>
        <taxon>Embryophyta</taxon>
        <taxon>Tracheophyta</taxon>
        <taxon>Spermatophyta</taxon>
        <taxon>Magnoliopsida</taxon>
        <taxon>Liliopsida</taxon>
        <taxon>Araceae</taxon>
        <taxon>Aroideae</taxon>
        <taxon>Colocasieae</taxon>
        <taxon>Colocasia</taxon>
    </lineage>
</organism>
<keyword evidence="8 11" id="KW-0503">Monooxygenase</keyword>
<dbReference type="InterPro" id="IPR001128">
    <property type="entry name" value="Cyt_P450"/>
</dbReference>
<keyword evidence="14" id="KW-1185">Reference proteome</keyword>
<dbReference type="GO" id="GO:0016020">
    <property type="term" value="C:membrane"/>
    <property type="evidence" value="ECO:0007669"/>
    <property type="project" value="UniProtKB-SubCell"/>
</dbReference>
<evidence type="ECO:0000256" key="7">
    <source>
        <dbReference type="ARBA" id="ARBA00023004"/>
    </source>
</evidence>
<evidence type="ECO:0000256" key="9">
    <source>
        <dbReference type="ARBA" id="ARBA00023136"/>
    </source>
</evidence>
<dbReference type="GO" id="GO:0005506">
    <property type="term" value="F:iron ion binding"/>
    <property type="evidence" value="ECO:0007669"/>
    <property type="project" value="InterPro"/>
</dbReference>
<dbReference type="PRINTS" id="PR00463">
    <property type="entry name" value="EP450I"/>
</dbReference>
<evidence type="ECO:0008006" key="15">
    <source>
        <dbReference type="Google" id="ProtNLM"/>
    </source>
</evidence>
<dbReference type="InterPro" id="IPR017972">
    <property type="entry name" value="Cyt_P450_CS"/>
</dbReference>
<dbReference type="GO" id="GO:0016709">
    <property type="term" value="F:oxidoreductase activity, acting on paired donors, with incorporation or reduction of molecular oxygen, NAD(P)H as one donor, and incorporation of one atom of oxygen"/>
    <property type="evidence" value="ECO:0007669"/>
    <property type="project" value="TreeGrafter"/>
</dbReference>
<protein>
    <recommendedName>
        <fullName evidence="15">Cytochrome P450 89A2</fullName>
    </recommendedName>
</protein>
<dbReference type="EMBL" id="NMUH01005676">
    <property type="protein sequence ID" value="MQM13391.1"/>
    <property type="molecule type" value="Genomic_DNA"/>
</dbReference>
<evidence type="ECO:0000313" key="13">
    <source>
        <dbReference type="EMBL" id="MQM13391.1"/>
    </source>
</evidence>
<evidence type="ECO:0000256" key="2">
    <source>
        <dbReference type="ARBA" id="ARBA00022617"/>
    </source>
</evidence>
<comment type="similarity">
    <text evidence="11">Belongs to the cytochrome P450 family.</text>
</comment>
<dbReference type="Pfam" id="PF00067">
    <property type="entry name" value="p450"/>
    <property type="match status" value="1"/>
</dbReference>
<keyword evidence="4 10" id="KW-0479">Metal-binding</keyword>
<comment type="cofactor">
    <cofactor evidence="10">
        <name>heme</name>
        <dbReference type="ChEBI" id="CHEBI:30413"/>
    </cofactor>
</comment>
<dbReference type="SUPFAM" id="SSF48264">
    <property type="entry name" value="Cytochrome P450"/>
    <property type="match status" value="1"/>
</dbReference>
<name>A0A843X3Z2_COLES</name>
<feature type="transmembrane region" description="Helical" evidence="12">
    <location>
        <begin position="252"/>
        <end position="273"/>
    </location>
</feature>
<dbReference type="CDD" id="cd11075">
    <property type="entry name" value="CYP77_89"/>
    <property type="match status" value="1"/>
</dbReference>
<dbReference type="PANTHER" id="PTHR24298:SF800">
    <property type="entry name" value="CYTOCHROME P450 89A2-RELATED"/>
    <property type="match status" value="1"/>
</dbReference>
<accession>A0A843X3Z2</accession>
<dbReference type="AlphaFoldDB" id="A0A843X3Z2"/>
<gene>
    <name evidence="13" type="ORF">Taro_046321</name>
</gene>
<dbReference type="Gene3D" id="1.10.630.10">
    <property type="entry name" value="Cytochrome P450"/>
    <property type="match status" value="1"/>
</dbReference>
<reference evidence="13" key="1">
    <citation type="submission" date="2017-07" db="EMBL/GenBank/DDBJ databases">
        <title>Taro Niue Genome Assembly and Annotation.</title>
        <authorList>
            <person name="Atibalentja N."/>
            <person name="Keating K."/>
            <person name="Fields C.J."/>
        </authorList>
    </citation>
    <scope>NUCLEOTIDE SEQUENCE</scope>
    <source>
        <strain evidence="13">Niue_2</strain>
        <tissue evidence="13">Leaf</tissue>
    </source>
</reference>
<dbReference type="PROSITE" id="PS00086">
    <property type="entry name" value="CYTOCHROME_P450"/>
    <property type="match status" value="1"/>
</dbReference>
<keyword evidence="3 12" id="KW-0812">Transmembrane</keyword>
<keyword evidence="7 10" id="KW-0408">Iron</keyword>
<comment type="subcellular location">
    <subcellularLocation>
        <location evidence="1">Membrane</location>
        <topology evidence="1">Single-pass membrane protein</topology>
    </subcellularLocation>
</comment>
<keyword evidence="5 12" id="KW-1133">Transmembrane helix</keyword>
<evidence type="ECO:0000256" key="4">
    <source>
        <dbReference type="ARBA" id="ARBA00022723"/>
    </source>
</evidence>